<protein>
    <submittedName>
        <fullName evidence="5">Glyoxylate reductase/hydroxypyruvate reductase</fullName>
    </submittedName>
</protein>
<keyword evidence="6" id="KW-1185">Reference proteome</keyword>
<comment type="similarity">
    <text evidence="2">Belongs to the D-isomer specific 2-hydroxyacid dehydrogenase family.</text>
</comment>
<dbReference type="PANTHER" id="PTHR10996:SF277">
    <property type="entry name" value="GLYOXYLATE REDUCTASE_HYDROXYPYRUVATE REDUCTASE"/>
    <property type="match status" value="1"/>
</dbReference>
<accession>R7QPX1</accession>
<gene>
    <name evidence="5" type="ORF">CHC_T00009559001</name>
</gene>
<feature type="domain" description="D-isomer specific 2-hydroxyacid dehydrogenase catalytic" evidence="3">
    <location>
        <begin position="16"/>
        <end position="335"/>
    </location>
</feature>
<evidence type="ECO:0000259" key="4">
    <source>
        <dbReference type="Pfam" id="PF02826"/>
    </source>
</evidence>
<dbReference type="SUPFAM" id="SSF52283">
    <property type="entry name" value="Formate/glycerate dehydrogenase catalytic domain-like"/>
    <property type="match status" value="1"/>
</dbReference>
<evidence type="ECO:0000313" key="5">
    <source>
        <dbReference type="EMBL" id="CDF40164.1"/>
    </source>
</evidence>
<dbReference type="GO" id="GO:0051287">
    <property type="term" value="F:NAD binding"/>
    <property type="evidence" value="ECO:0007669"/>
    <property type="project" value="InterPro"/>
</dbReference>
<dbReference type="OrthoDB" id="298012at2759"/>
<dbReference type="GO" id="GO:0005829">
    <property type="term" value="C:cytosol"/>
    <property type="evidence" value="ECO:0007669"/>
    <property type="project" value="TreeGrafter"/>
</dbReference>
<evidence type="ECO:0000259" key="3">
    <source>
        <dbReference type="Pfam" id="PF00389"/>
    </source>
</evidence>
<dbReference type="InterPro" id="IPR029753">
    <property type="entry name" value="D-isomer_DH_CS"/>
</dbReference>
<dbReference type="Gramene" id="CDF40164">
    <property type="protein sequence ID" value="CDF40164"/>
    <property type="gene ID" value="CHC_T00009559001"/>
</dbReference>
<dbReference type="PROSITE" id="PS00671">
    <property type="entry name" value="D_2_HYDROXYACID_DH_3"/>
    <property type="match status" value="1"/>
</dbReference>
<dbReference type="PANTHER" id="PTHR10996">
    <property type="entry name" value="2-HYDROXYACID DEHYDROGENASE-RELATED"/>
    <property type="match status" value="1"/>
</dbReference>
<keyword evidence="5" id="KW-0670">Pyruvate</keyword>
<evidence type="ECO:0000256" key="2">
    <source>
        <dbReference type="RuleBase" id="RU003719"/>
    </source>
</evidence>
<dbReference type="Gene3D" id="3.40.50.720">
    <property type="entry name" value="NAD(P)-binding Rossmann-like Domain"/>
    <property type="match status" value="2"/>
</dbReference>
<dbReference type="Pfam" id="PF02826">
    <property type="entry name" value="2-Hacid_dh_C"/>
    <property type="match status" value="1"/>
</dbReference>
<evidence type="ECO:0000256" key="1">
    <source>
        <dbReference type="ARBA" id="ARBA00023002"/>
    </source>
</evidence>
<sequence length="336" mass="35886">MVAPTATAAAAAAWRVVVTRRVAPEAMQILRDAAPALDLDVWDSEDPMPRDQLLARLSVGADALYCMLTDKIDAAVLDAGGDRLKMVSTMSVGYNHIDTSECKRRGVVLGNTPDVLTETTADTTVGLVLAACRRFKEATASVADGTWGTWKPNGMCGPDVYGATVGVIGLGRIGAAVARRLRAFSCKILYTGRAPKPEFEEVLDAKFVRLEELLAEADIVIPLCPLNESTKGMFDKSKFRAMKKTAVFINAARGELVNQEDLCEALTEGEIFAAGLDVTTPEPLPTDSPLIKCPNCFILPHIGSASKGTRTAMATLAAKNLVASYKGEELPSEVKL</sequence>
<organism evidence="5 6">
    <name type="scientific">Chondrus crispus</name>
    <name type="common">Carrageen Irish moss</name>
    <name type="synonym">Polymorpha crispa</name>
    <dbReference type="NCBI Taxonomy" id="2769"/>
    <lineage>
        <taxon>Eukaryota</taxon>
        <taxon>Rhodophyta</taxon>
        <taxon>Florideophyceae</taxon>
        <taxon>Rhodymeniophycidae</taxon>
        <taxon>Gigartinales</taxon>
        <taxon>Gigartinaceae</taxon>
        <taxon>Chondrus</taxon>
    </lineage>
</organism>
<dbReference type="GO" id="GO:0008465">
    <property type="term" value="F:hydroxypyruvate reductase (NADH) activity"/>
    <property type="evidence" value="ECO:0007669"/>
    <property type="project" value="TreeGrafter"/>
</dbReference>
<dbReference type="InterPro" id="IPR006139">
    <property type="entry name" value="D-isomer_2_OHA_DH_cat_dom"/>
</dbReference>
<dbReference type="RefSeq" id="XP_005710458.1">
    <property type="nucleotide sequence ID" value="XM_005710401.1"/>
</dbReference>
<dbReference type="STRING" id="2769.R7QPX1"/>
<dbReference type="EMBL" id="HG002134">
    <property type="protein sequence ID" value="CDF40164.1"/>
    <property type="molecule type" value="Genomic_DNA"/>
</dbReference>
<dbReference type="Proteomes" id="UP000012073">
    <property type="component" value="Unassembled WGS sequence"/>
</dbReference>
<dbReference type="KEGG" id="ccp:CHC_T00009559001"/>
<dbReference type="AlphaFoldDB" id="R7QPX1"/>
<proteinExistence type="inferred from homology"/>
<reference evidence="6" key="1">
    <citation type="journal article" date="2013" name="Proc. Natl. Acad. Sci. U.S.A.">
        <title>Genome structure and metabolic features in the red seaweed Chondrus crispus shed light on evolution of the Archaeplastida.</title>
        <authorList>
            <person name="Collen J."/>
            <person name="Porcel B."/>
            <person name="Carre W."/>
            <person name="Ball S.G."/>
            <person name="Chaparro C."/>
            <person name="Tonon T."/>
            <person name="Barbeyron T."/>
            <person name="Michel G."/>
            <person name="Noel B."/>
            <person name="Valentin K."/>
            <person name="Elias M."/>
            <person name="Artiguenave F."/>
            <person name="Arun A."/>
            <person name="Aury J.M."/>
            <person name="Barbosa-Neto J.F."/>
            <person name="Bothwell J.H."/>
            <person name="Bouget F.Y."/>
            <person name="Brillet L."/>
            <person name="Cabello-Hurtado F."/>
            <person name="Capella-Gutierrez S."/>
            <person name="Charrier B."/>
            <person name="Cladiere L."/>
            <person name="Cock J.M."/>
            <person name="Coelho S.M."/>
            <person name="Colleoni C."/>
            <person name="Czjzek M."/>
            <person name="Da Silva C."/>
            <person name="Delage L."/>
            <person name="Denoeud F."/>
            <person name="Deschamps P."/>
            <person name="Dittami S.M."/>
            <person name="Gabaldon T."/>
            <person name="Gachon C.M."/>
            <person name="Groisillier A."/>
            <person name="Herve C."/>
            <person name="Jabbari K."/>
            <person name="Katinka M."/>
            <person name="Kloareg B."/>
            <person name="Kowalczyk N."/>
            <person name="Labadie K."/>
            <person name="Leblanc C."/>
            <person name="Lopez P.J."/>
            <person name="McLachlan D.H."/>
            <person name="Meslet-Cladiere L."/>
            <person name="Moustafa A."/>
            <person name="Nehr Z."/>
            <person name="Nyvall Collen P."/>
            <person name="Panaud O."/>
            <person name="Partensky F."/>
            <person name="Poulain J."/>
            <person name="Rensing S.A."/>
            <person name="Rousvoal S."/>
            <person name="Samson G."/>
            <person name="Symeonidi A."/>
            <person name="Weissenbach J."/>
            <person name="Zambounis A."/>
            <person name="Wincker P."/>
            <person name="Boyen C."/>
        </authorList>
    </citation>
    <scope>NUCLEOTIDE SEQUENCE [LARGE SCALE GENOMIC DNA]</scope>
    <source>
        <strain evidence="6">cv. Stackhouse</strain>
    </source>
</reference>
<dbReference type="InterPro" id="IPR036291">
    <property type="entry name" value="NAD(P)-bd_dom_sf"/>
</dbReference>
<dbReference type="FunFam" id="3.40.50.720:FF:000026">
    <property type="entry name" value="Glyoxylate/hydroxypyruvate reductase B"/>
    <property type="match status" value="1"/>
</dbReference>
<dbReference type="InterPro" id="IPR006140">
    <property type="entry name" value="D-isomer_DH_NAD-bd"/>
</dbReference>
<keyword evidence="1 2" id="KW-0560">Oxidoreductase</keyword>
<feature type="domain" description="D-isomer specific 2-hydroxyacid dehydrogenase NAD-binding" evidence="4">
    <location>
        <begin position="125"/>
        <end position="303"/>
    </location>
</feature>
<dbReference type="CDD" id="cd05301">
    <property type="entry name" value="GDH"/>
    <property type="match status" value="1"/>
</dbReference>
<dbReference type="Pfam" id="PF00389">
    <property type="entry name" value="2-Hacid_dh"/>
    <property type="match status" value="1"/>
</dbReference>
<name>R7QPX1_CHOCR</name>
<dbReference type="GeneID" id="17318165"/>
<dbReference type="GO" id="GO:0030267">
    <property type="term" value="F:glyoxylate reductase (NADPH) activity"/>
    <property type="evidence" value="ECO:0007669"/>
    <property type="project" value="TreeGrafter"/>
</dbReference>
<evidence type="ECO:0000313" key="6">
    <source>
        <dbReference type="Proteomes" id="UP000012073"/>
    </source>
</evidence>
<dbReference type="SUPFAM" id="SSF51735">
    <property type="entry name" value="NAD(P)-binding Rossmann-fold domains"/>
    <property type="match status" value="1"/>
</dbReference>
<dbReference type="OMA" id="PHIAWAY"/>
<dbReference type="InterPro" id="IPR050223">
    <property type="entry name" value="D-isomer_2-hydroxyacid_DH"/>
</dbReference>